<organism evidence="3 4">
    <name type="scientific">Eimeria praecox</name>
    <dbReference type="NCBI Taxonomy" id="51316"/>
    <lineage>
        <taxon>Eukaryota</taxon>
        <taxon>Sar</taxon>
        <taxon>Alveolata</taxon>
        <taxon>Apicomplexa</taxon>
        <taxon>Conoidasida</taxon>
        <taxon>Coccidia</taxon>
        <taxon>Eucoccidiorida</taxon>
        <taxon>Eimeriorina</taxon>
        <taxon>Eimeriidae</taxon>
        <taxon>Eimeria</taxon>
    </lineage>
</organism>
<dbReference type="Proteomes" id="UP000018201">
    <property type="component" value="Unassembled WGS sequence"/>
</dbReference>
<dbReference type="EMBL" id="HG690760">
    <property type="protein sequence ID" value="CDI75162.1"/>
    <property type="molecule type" value="Genomic_DNA"/>
</dbReference>
<keyword evidence="4" id="KW-1185">Reference proteome</keyword>
<dbReference type="OrthoDB" id="348209at2759"/>
<name>U6G6Q2_9EIME</name>
<dbReference type="VEuPathDB" id="ToxoDB:EPH_0004480"/>
<evidence type="ECO:0000313" key="3">
    <source>
        <dbReference type="EMBL" id="CDI75162.1"/>
    </source>
</evidence>
<evidence type="ECO:0000256" key="1">
    <source>
        <dbReference type="SAM" id="MobiDB-lite"/>
    </source>
</evidence>
<dbReference type="PROSITE" id="PS50181">
    <property type="entry name" value="FBOX"/>
    <property type="match status" value="1"/>
</dbReference>
<dbReference type="InterPro" id="IPR001810">
    <property type="entry name" value="F-box_dom"/>
</dbReference>
<dbReference type="AlphaFoldDB" id="U6G6Q2"/>
<feature type="region of interest" description="Disordered" evidence="1">
    <location>
        <begin position="141"/>
        <end position="162"/>
    </location>
</feature>
<dbReference type="Gene3D" id="1.20.1280.50">
    <property type="match status" value="1"/>
</dbReference>
<gene>
    <name evidence="3" type="ORF">EPH_0004480</name>
</gene>
<sequence length="414" mass="44719">MNILRQIACRLKAVEMQCSQPSMDTSNRDWEGPVSSESARSGFALPNHLLAFILSLVGDQSAEKAAISRVCRKWREVVGMHYMWRSVDASHRPLSSLSAAAGSTVQLNSLWHGTETLVLADDDAAKAAELLLQLTRESCSSCSSINSSNKRGSGASDDCSPNSSYRCIGSTKSVSSESTHQVAGPLRWTLPHLRHLRVHRSMGGGYIRQSTPQDVLAAADSARDPCGLTSLHPSSRYPIISSKASSSGLLPLEELVLETEVGPELLLALRGKTPRLKTLIISRLSDKPSSSYQKRCQSAAAAVTGEMATEEQSVSALEALLLLLEELPPQQLAVFGFGKALEQSRGGSGAMGSSNNPCNNCSFLEGLRCLRARLQKRRSNGDKEEAIGDELCHLLATKHHESLRALWVSKGRNS</sequence>
<accession>U6G6Q2</accession>
<reference evidence="3" key="1">
    <citation type="submission" date="2013-10" db="EMBL/GenBank/DDBJ databases">
        <title>Genomic analysis of the causative agents of coccidiosis in chickens.</title>
        <authorList>
            <person name="Reid A.J."/>
            <person name="Blake D."/>
            <person name="Billington K."/>
            <person name="Browne H."/>
            <person name="Dunn M."/>
            <person name="Hung S."/>
            <person name="Kawahara F."/>
            <person name="Miranda-Saavedra D."/>
            <person name="Mourier T."/>
            <person name="Nagra H."/>
            <person name="Otto T.D."/>
            <person name="Rawlings N."/>
            <person name="Sanchez A."/>
            <person name="Sanders M."/>
            <person name="Subramaniam C."/>
            <person name="Tay Y."/>
            <person name="Dear P."/>
            <person name="Doerig C."/>
            <person name="Gruber A."/>
            <person name="Parkinson J."/>
            <person name="Shirley M."/>
            <person name="Wan K.L."/>
            <person name="Berriman M."/>
            <person name="Tomley F."/>
            <person name="Pain A."/>
        </authorList>
    </citation>
    <scope>NUCLEOTIDE SEQUENCE [LARGE SCALE GENOMIC DNA]</scope>
    <source>
        <strain evidence="3">Houghton</strain>
    </source>
</reference>
<feature type="domain" description="F-box" evidence="2">
    <location>
        <begin position="39"/>
        <end position="87"/>
    </location>
</feature>
<evidence type="ECO:0000313" key="4">
    <source>
        <dbReference type="Proteomes" id="UP000018201"/>
    </source>
</evidence>
<dbReference type="Pfam" id="PF12937">
    <property type="entry name" value="F-box-like"/>
    <property type="match status" value="1"/>
</dbReference>
<evidence type="ECO:0000259" key="2">
    <source>
        <dbReference type="PROSITE" id="PS50181"/>
    </source>
</evidence>
<dbReference type="InterPro" id="IPR036047">
    <property type="entry name" value="F-box-like_dom_sf"/>
</dbReference>
<reference evidence="3" key="2">
    <citation type="submission" date="2013-10" db="EMBL/GenBank/DDBJ databases">
        <authorList>
            <person name="Aslett M."/>
        </authorList>
    </citation>
    <scope>NUCLEOTIDE SEQUENCE [LARGE SCALE GENOMIC DNA]</scope>
    <source>
        <strain evidence="3">Houghton</strain>
    </source>
</reference>
<dbReference type="SUPFAM" id="SSF81383">
    <property type="entry name" value="F-box domain"/>
    <property type="match status" value="1"/>
</dbReference>
<protein>
    <recommendedName>
        <fullName evidence="2">F-box domain-containing protein</fullName>
    </recommendedName>
</protein>
<proteinExistence type="predicted"/>